<name>A0A366MES1_9EURY</name>
<proteinExistence type="predicted"/>
<dbReference type="EMBL" id="NIZT01000012">
    <property type="protein sequence ID" value="RBQ23989.1"/>
    <property type="molecule type" value="Genomic_DNA"/>
</dbReference>
<dbReference type="InterPro" id="IPR029063">
    <property type="entry name" value="SAM-dependent_MTases_sf"/>
</dbReference>
<dbReference type="InterPro" id="IPR013216">
    <property type="entry name" value="Methyltransf_11"/>
</dbReference>
<dbReference type="AlphaFoldDB" id="A0A366MES1"/>
<gene>
    <name evidence="2" type="ORF">ALNOE001_05370</name>
</gene>
<dbReference type="Gene3D" id="3.40.50.150">
    <property type="entry name" value="Vaccinia Virus protein VP39"/>
    <property type="match status" value="1"/>
</dbReference>
<evidence type="ECO:0000313" key="3">
    <source>
        <dbReference type="Proteomes" id="UP000253099"/>
    </source>
</evidence>
<comment type="caution">
    <text evidence="2">The sequence shown here is derived from an EMBL/GenBank/DDBJ whole genome shotgun (WGS) entry which is preliminary data.</text>
</comment>
<sequence>MCHDLNEKLPFNDNGFDMILSSLAIHYLKNLESVFSGFQRILKPNSIFLFSTHQPFMNFKILDETNYFNKHIRRKTWIKGDENPVSVESEFYHRSLETIINTTTKFFNIDKILEPKPLDRFKIIDEKSYNYLNENPHILIIKAFNKKK</sequence>
<accession>A0A366MES1</accession>
<keyword evidence="3" id="KW-1185">Reference proteome</keyword>
<dbReference type="SUPFAM" id="SSF53335">
    <property type="entry name" value="S-adenosyl-L-methionine-dependent methyltransferases"/>
    <property type="match status" value="1"/>
</dbReference>
<reference evidence="2 3" key="1">
    <citation type="submission" date="2018-06" db="EMBL/GenBank/DDBJ databases">
        <title>Genomic insight into two independent archaeal endosymbiosis events.</title>
        <authorList>
            <person name="Lind A.E."/>
            <person name="Lewis W.H."/>
            <person name="Spang A."/>
            <person name="Guy L."/>
            <person name="Embley M.T."/>
            <person name="Ettema T.J.G."/>
        </authorList>
    </citation>
    <scope>NUCLEOTIDE SEQUENCE [LARGE SCALE GENOMIC DNA]</scope>
    <source>
        <strain evidence="2">NOE</strain>
    </source>
</reference>
<evidence type="ECO:0000313" key="2">
    <source>
        <dbReference type="EMBL" id="RBQ23989.1"/>
    </source>
</evidence>
<protein>
    <recommendedName>
        <fullName evidence="1">Methyltransferase type 11 domain-containing protein</fullName>
    </recommendedName>
</protein>
<organism evidence="2 3">
    <name type="scientific">Candidatus Methanobinarius endosymbioticus</name>
    <dbReference type="NCBI Taxonomy" id="2006182"/>
    <lineage>
        <taxon>Archaea</taxon>
        <taxon>Methanobacteriati</taxon>
        <taxon>Methanobacteriota</taxon>
        <taxon>Methanomada group</taxon>
        <taxon>Methanobacteria</taxon>
        <taxon>Methanobacteriales</taxon>
        <taxon>Methanobacteriaceae</taxon>
        <taxon>Candidatus Methanobinarius</taxon>
    </lineage>
</organism>
<feature type="domain" description="Methyltransferase type 11" evidence="1">
    <location>
        <begin position="7"/>
        <end position="50"/>
    </location>
</feature>
<evidence type="ECO:0000259" key="1">
    <source>
        <dbReference type="Pfam" id="PF08241"/>
    </source>
</evidence>
<dbReference type="GO" id="GO:0008757">
    <property type="term" value="F:S-adenosylmethionine-dependent methyltransferase activity"/>
    <property type="evidence" value="ECO:0007669"/>
    <property type="project" value="InterPro"/>
</dbReference>
<dbReference type="Pfam" id="PF08241">
    <property type="entry name" value="Methyltransf_11"/>
    <property type="match status" value="1"/>
</dbReference>
<dbReference type="Proteomes" id="UP000253099">
    <property type="component" value="Unassembled WGS sequence"/>
</dbReference>